<feature type="domain" description="Leucine-binding protein" evidence="3">
    <location>
        <begin position="249"/>
        <end position="566"/>
    </location>
</feature>
<evidence type="ECO:0000256" key="2">
    <source>
        <dbReference type="ARBA" id="ARBA00022729"/>
    </source>
</evidence>
<dbReference type="EMBL" id="SOJN01000038">
    <property type="protein sequence ID" value="TET46945.1"/>
    <property type="molecule type" value="Genomic_DNA"/>
</dbReference>
<evidence type="ECO:0000259" key="3">
    <source>
        <dbReference type="Pfam" id="PF13458"/>
    </source>
</evidence>
<dbReference type="Proteomes" id="UP000315525">
    <property type="component" value="Unassembled WGS sequence"/>
</dbReference>
<dbReference type="Gene3D" id="1.25.40.10">
    <property type="entry name" value="Tetratricopeptide repeat domain"/>
    <property type="match status" value="2"/>
</dbReference>
<comment type="similarity">
    <text evidence="1">Belongs to the leucine-binding protein family.</text>
</comment>
<evidence type="ECO:0000313" key="5">
    <source>
        <dbReference type="Proteomes" id="UP000315525"/>
    </source>
</evidence>
<evidence type="ECO:0000256" key="1">
    <source>
        <dbReference type="ARBA" id="ARBA00010062"/>
    </source>
</evidence>
<proteinExistence type="inferred from homology"/>
<dbReference type="AlphaFoldDB" id="A0A523UWK6"/>
<dbReference type="Gene3D" id="3.40.50.2300">
    <property type="match status" value="2"/>
</dbReference>
<dbReference type="Pfam" id="PF13458">
    <property type="entry name" value="Peripla_BP_6"/>
    <property type="match status" value="1"/>
</dbReference>
<protein>
    <recommendedName>
        <fullName evidence="3">Leucine-binding protein domain-containing protein</fullName>
    </recommendedName>
</protein>
<dbReference type="InterPro" id="IPR011990">
    <property type="entry name" value="TPR-like_helical_dom_sf"/>
</dbReference>
<sequence>MAAFSIPVSAKSSGRNPLGAKHLLCLILVAALAGCMHAEPRIPDEIATDGEPEPYLKAQELYKQGKYEEAAGLFQKAASGLLDPEKIAGARYMVALCKYRLGKYRDAILQGRNLIHVDPSSRYVDDAMLVVAKSYSKRENHLQSASYLLRILSTSEDARLVREAEKTLTRMARQKLGSRELQKLARDFPDQKLAPLLLYQAAKLEIQAGRRSRATQIVRKMTTRYSGSRYVEKAERMLQGMTGMLVKRTLGLLLPVSGEYLMYGMAVQRGVSLGLDTTMFRVVTYDTKGDPIEALKATRSMIEQDDVLAIIGPVLSMPTIAAAGVASNRGVTLISPTSTEGRISSIGPYIFQLNLSLQSQAKAIADFAVSSLGLFDIAIIYPKDAYGEGLSKIFRDVATSLGGRVLVTAGYEAGTTDFREQILAVKASSPQAVFIPAYPDDIVLIAPQMRYYEFEGTMLGAGGWHSEKVTRLGEKYVEGAVFAAVETGYAGGVASRKFEALYESKYGSRPSRHSALGYDAIQLIQNASRDPQTTSEILMERLSMVTTYWGASGAVSFSSRDDVTGQAKIYTINRGRFKQIK</sequence>
<keyword evidence="2" id="KW-0732">Signal</keyword>
<dbReference type="Pfam" id="PF12895">
    <property type="entry name" value="ANAPC3"/>
    <property type="match status" value="1"/>
</dbReference>
<comment type="caution">
    <text evidence="4">The sequence shown here is derived from an EMBL/GenBank/DDBJ whole genome shotgun (WGS) entry which is preliminary data.</text>
</comment>
<organism evidence="4 5">
    <name type="scientific">candidate division TA06 bacterium</name>
    <dbReference type="NCBI Taxonomy" id="2250710"/>
    <lineage>
        <taxon>Bacteria</taxon>
        <taxon>Bacteria division TA06</taxon>
    </lineage>
</organism>
<dbReference type="PANTHER" id="PTHR30483:SF6">
    <property type="entry name" value="PERIPLASMIC BINDING PROTEIN OF ABC TRANSPORTER FOR NATURAL AMINO ACIDS"/>
    <property type="match status" value="1"/>
</dbReference>
<dbReference type="InterPro" id="IPR028082">
    <property type="entry name" value="Peripla_BP_I"/>
</dbReference>
<dbReference type="InterPro" id="IPR028081">
    <property type="entry name" value="Leu-bd"/>
</dbReference>
<dbReference type="SUPFAM" id="SSF48452">
    <property type="entry name" value="TPR-like"/>
    <property type="match status" value="1"/>
</dbReference>
<evidence type="ECO:0000313" key="4">
    <source>
        <dbReference type="EMBL" id="TET46945.1"/>
    </source>
</evidence>
<gene>
    <name evidence="4" type="ORF">E3J62_02985</name>
</gene>
<accession>A0A523UWK6</accession>
<dbReference type="PANTHER" id="PTHR30483">
    <property type="entry name" value="LEUCINE-SPECIFIC-BINDING PROTEIN"/>
    <property type="match status" value="1"/>
</dbReference>
<dbReference type="SUPFAM" id="SSF53822">
    <property type="entry name" value="Periplasmic binding protein-like I"/>
    <property type="match status" value="1"/>
</dbReference>
<reference evidence="4 5" key="1">
    <citation type="submission" date="2019-03" db="EMBL/GenBank/DDBJ databases">
        <title>Metabolic potential of uncultured bacteria and archaea associated with petroleum seepage in deep-sea sediments.</title>
        <authorList>
            <person name="Dong X."/>
            <person name="Hubert C."/>
        </authorList>
    </citation>
    <scope>NUCLEOTIDE SEQUENCE [LARGE SCALE GENOMIC DNA]</scope>
    <source>
        <strain evidence="4">E44_bin18</strain>
    </source>
</reference>
<dbReference type="InterPro" id="IPR051010">
    <property type="entry name" value="BCAA_transport"/>
</dbReference>
<name>A0A523UWK6_UNCT6</name>